<reference evidence="2 4" key="2">
    <citation type="submission" date="2018-03" db="EMBL/GenBank/DDBJ databases">
        <authorList>
            <person name="Fogelqvist J."/>
        </authorList>
    </citation>
    <scope>NUCLEOTIDE SEQUENCE [LARGE SCALE GENOMIC DNA]</scope>
</reference>
<dbReference type="EMBL" id="OVEO01000004">
    <property type="protein sequence ID" value="SPQ95554.1"/>
    <property type="molecule type" value="Genomic_DNA"/>
</dbReference>
<evidence type="ECO:0000313" key="2">
    <source>
        <dbReference type="EMBL" id="SPQ95554.1"/>
    </source>
</evidence>
<dbReference type="Proteomes" id="UP000039324">
    <property type="component" value="Unassembled WGS sequence"/>
</dbReference>
<evidence type="ECO:0000313" key="4">
    <source>
        <dbReference type="Proteomes" id="UP000290189"/>
    </source>
</evidence>
<keyword evidence="2" id="KW-0496">Mitochondrion</keyword>
<organism evidence="1 3">
    <name type="scientific">Plasmodiophora brassicae</name>
    <name type="common">Clubroot disease agent</name>
    <dbReference type="NCBI Taxonomy" id="37360"/>
    <lineage>
        <taxon>Eukaryota</taxon>
        <taxon>Sar</taxon>
        <taxon>Rhizaria</taxon>
        <taxon>Endomyxa</taxon>
        <taxon>Phytomyxea</taxon>
        <taxon>Plasmodiophorida</taxon>
        <taxon>Plasmodiophoridae</taxon>
        <taxon>Plasmodiophora</taxon>
    </lineage>
</organism>
<keyword evidence="3" id="KW-1185">Reference proteome</keyword>
<dbReference type="Proteomes" id="UP000290189">
    <property type="component" value="Unassembled WGS sequence"/>
</dbReference>
<geneLocation type="mitochondrion" evidence="2"/>
<accession>A0A0G4J6W8</accession>
<sequence length="125" mass="13542">MSPNGVHCRPEHSPRMAGDGDALLTSIEMELASAMDLASDALQALTGVSADAVSRAAPIMQEFVDTVQRVRGAVSKQIEACPRPCDFDKTQAYTAYAKLHVAADAVGLIREDLRSMRHFLDDKQL</sequence>
<gene>
    <name evidence="1" type="ORF">PBRA_003075</name>
    <name evidence="2" type="ORF">PLBR_LOCUS2769</name>
</gene>
<dbReference type="EMBL" id="CDSF01000144">
    <property type="protein sequence ID" value="CEP03315.1"/>
    <property type="molecule type" value="Genomic_DNA"/>
</dbReference>
<proteinExistence type="predicted"/>
<dbReference type="AlphaFoldDB" id="A0A0G4J6W8"/>
<name>A0A0G4J6W8_PLABS</name>
<reference evidence="1 3" key="1">
    <citation type="submission" date="2015-02" db="EMBL/GenBank/DDBJ databases">
        <authorList>
            <person name="Chooi Y.-H."/>
        </authorList>
    </citation>
    <scope>NUCLEOTIDE SEQUENCE [LARGE SCALE GENOMIC DNA]</scope>
    <source>
        <strain evidence="1">E3</strain>
    </source>
</reference>
<evidence type="ECO:0000313" key="1">
    <source>
        <dbReference type="EMBL" id="CEP03315.1"/>
    </source>
</evidence>
<protein>
    <submittedName>
        <fullName evidence="1">Uncharacterized protein</fullName>
    </submittedName>
</protein>
<evidence type="ECO:0000313" key="3">
    <source>
        <dbReference type="Proteomes" id="UP000039324"/>
    </source>
</evidence>